<evidence type="ECO:0000256" key="4">
    <source>
        <dbReference type="ARBA" id="ARBA00023136"/>
    </source>
</evidence>
<dbReference type="EMBL" id="CP001344">
    <property type="protein sequence ID" value="ACL43151.1"/>
    <property type="molecule type" value="Genomic_DNA"/>
</dbReference>
<dbReference type="GO" id="GO:0016020">
    <property type="term" value="C:membrane"/>
    <property type="evidence" value="ECO:0007669"/>
    <property type="project" value="UniProtKB-SubCell"/>
</dbReference>
<protein>
    <submittedName>
        <fullName evidence="6">GTP-binding protein HSR1-related</fullName>
    </submittedName>
</protein>
<sequence length="469" mass="51448">MGWNRAIVTPTLAPPQSIWECTRASLEALLTTHRQQHLHLQPQLQPHWDQLEALNSKLHQRLLQIVTLGLVSRGKSAVLNALYGEKVFPTGPLHGVTQWPRSIRWHWPESCWQIELIDTPGLDEIAGEARAEMALTIARQADLILFVTSGELTPIEINTLLTLADIPKPLLLIFNKSDLYPDQTAARLHNCLDPRLQNFITVNEILLTVAAPPPVQVRIEGPDGRRSYGWQTPAPQIESLSQKLATLLQREGELLLVIPLLWQAQTAERAIASQLIQLQTTAAQTLIDRFSRWKGIGVALNPIVGLDLLGGILADLLLVRGLSHLYGLSLTAQSAPALGKTLLSSAGGLLLSEWGSGWLRQESASILSHLFALIAMAILQGGIAAYGAYSVGLAGQRHLEQGCTWGPLGVSTVLQNLLQALPPDMLLYRWRQIWQDQLQDRSTVAISPSPSPLPVNAEILRGSTEAQGH</sequence>
<dbReference type="Pfam" id="PF01926">
    <property type="entry name" value="MMR_HSR1"/>
    <property type="match status" value="1"/>
</dbReference>
<proteinExistence type="predicted"/>
<organism evidence="6">
    <name type="scientific">Cyanothece sp. (strain PCC 7425 / ATCC 29141)</name>
    <dbReference type="NCBI Taxonomy" id="395961"/>
    <lineage>
        <taxon>Bacteria</taxon>
        <taxon>Bacillati</taxon>
        <taxon>Cyanobacteriota</taxon>
        <taxon>Cyanophyceae</taxon>
        <taxon>Gomontiellales</taxon>
        <taxon>Cyanothecaceae</taxon>
        <taxon>Cyanothece</taxon>
    </lineage>
</organism>
<dbReference type="Pfam" id="PF05128">
    <property type="entry name" value="DUF697"/>
    <property type="match status" value="1"/>
</dbReference>
<reference evidence="6" key="1">
    <citation type="submission" date="2009-01" db="EMBL/GenBank/DDBJ databases">
        <title>Complete sequence of chromosome Cyanothece sp. PCC 7425.</title>
        <authorList>
            <consortium name="US DOE Joint Genome Institute"/>
            <person name="Lucas S."/>
            <person name="Copeland A."/>
            <person name="Lapidus A."/>
            <person name="Glavina del Rio T."/>
            <person name="Dalin E."/>
            <person name="Tice H."/>
            <person name="Bruce D."/>
            <person name="Goodwin L."/>
            <person name="Pitluck S."/>
            <person name="Sims D."/>
            <person name="Meineke L."/>
            <person name="Brettin T."/>
            <person name="Detter J.C."/>
            <person name="Han C."/>
            <person name="Larimer F."/>
            <person name="Land M."/>
            <person name="Hauser L."/>
            <person name="Kyrpides N."/>
            <person name="Ovchinnikova G."/>
            <person name="Liberton M."/>
            <person name="Stoeckel J."/>
            <person name="Banerjee A."/>
            <person name="Singh A."/>
            <person name="Page L."/>
            <person name="Sato H."/>
            <person name="Zhao L."/>
            <person name="Sherman L."/>
            <person name="Pakrasi H."/>
            <person name="Richardson P."/>
        </authorList>
    </citation>
    <scope>NUCLEOTIDE SEQUENCE</scope>
    <source>
        <strain evidence="6">PCC 7425</strain>
    </source>
</reference>
<comment type="subcellular location">
    <subcellularLocation>
        <location evidence="1">Membrane</location>
        <topology evidence="1">Multi-pass membrane protein</topology>
    </subcellularLocation>
</comment>
<dbReference type="AlphaFoldDB" id="B8HVX3"/>
<evidence type="ECO:0000313" key="6">
    <source>
        <dbReference type="EMBL" id="ACL43151.1"/>
    </source>
</evidence>
<name>B8HVX3_CYAP4</name>
<dbReference type="OrthoDB" id="494524at2"/>
<keyword evidence="4" id="KW-0472">Membrane</keyword>
<dbReference type="STRING" id="395961.Cyan7425_0764"/>
<gene>
    <name evidence="6" type="ordered locus">Cyan7425_0764</name>
</gene>
<dbReference type="SUPFAM" id="SSF52540">
    <property type="entry name" value="P-loop containing nucleoside triphosphate hydrolases"/>
    <property type="match status" value="1"/>
</dbReference>
<dbReference type="Gene3D" id="3.40.50.300">
    <property type="entry name" value="P-loop containing nucleotide triphosphate hydrolases"/>
    <property type="match status" value="1"/>
</dbReference>
<dbReference type="GO" id="GO:0030488">
    <property type="term" value="P:tRNA methylation"/>
    <property type="evidence" value="ECO:0007669"/>
    <property type="project" value="TreeGrafter"/>
</dbReference>
<keyword evidence="2" id="KW-0812">Transmembrane</keyword>
<dbReference type="PANTHER" id="PTHR42714:SF6">
    <property type="entry name" value="TRANSLATION INITIATION FACTOR IF-2"/>
    <property type="match status" value="1"/>
</dbReference>
<dbReference type="InterPro" id="IPR006073">
    <property type="entry name" value="GTP-bd"/>
</dbReference>
<dbReference type="GO" id="GO:0002098">
    <property type="term" value="P:tRNA wobble uridine modification"/>
    <property type="evidence" value="ECO:0007669"/>
    <property type="project" value="TreeGrafter"/>
</dbReference>
<dbReference type="GO" id="GO:0005737">
    <property type="term" value="C:cytoplasm"/>
    <property type="evidence" value="ECO:0007669"/>
    <property type="project" value="TreeGrafter"/>
</dbReference>
<dbReference type="InterPro" id="IPR027417">
    <property type="entry name" value="P-loop_NTPase"/>
</dbReference>
<dbReference type="HOGENOM" id="CLU_035027_0_0_3"/>
<dbReference type="InterPro" id="IPR021147">
    <property type="entry name" value="DUF697"/>
</dbReference>
<accession>B8HVX3</accession>
<dbReference type="PANTHER" id="PTHR42714">
    <property type="entry name" value="TRNA MODIFICATION GTPASE GTPBP3"/>
    <property type="match status" value="1"/>
</dbReference>
<dbReference type="GO" id="GO:0005525">
    <property type="term" value="F:GTP binding"/>
    <property type="evidence" value="ECO:0007669"/>
    <property type="project" value="InterPro"/>
</dbReference>
<evidence type="ECO:0000256" key="1">
    <source>
        <dbReference type="ARBA" id="ARBA00004141"/>
    </source>
</evidence>
<dbReference type="CDD" id="cd00880">
    <property type="entry name" value="Era_like"/>
    <property type="match status" value="1"/>
</dbReference>
<evidence type="ECO:0000256" key="3">
    <source>
        <dbReference type="ARBA" id="ARBA00022989"/>
    </source>
</evidence>
<dbReference type="eggNOG" id="COG1100">
    <property type="taxonomic scope" value="Bacteria"/>
</dbReference>
<evidence type="ECO:0000259" key="5">
    <source>
        <dbReference type="Pfam" id="PF01926"/>
    </source>
</evidence>
<feature type="domain" description="G" evidence="5">
    <location>
        <begin position="65"/>
        <end position="176"/>
    </location>
</feature>
<evidence type="ECO:0000256" key="2">
    <source>
        <dbReference type="ARBA" id="ARBA00022692"/>
    </source>
</evidence>
<keyword evidence="3" id="KW-1133">Transmembrane helix</keyword>
<dbReference type="KEGG" id="cyn:Cyan7425_0764"/>